<name>M8D8U7_9BACL</name>
<comment type="caution">
    <text evidence="2">The sequence shown here is derived from an EMBL/GenBank/DDBJ whole genome shotgun (WGS) entry which is preliminary data.</text>
</comment>
<evidence type="ECO:0000259" key="1">
    <source>
        <dbReference type="PROSITE" id="PS51186"/>
    </source>
</evidence>
<dbReference type="Gene3D" id="3.40.630.30">
    <property type="match status" value="1"/>
</dbReference>
<dbReference type="OrthoDB" id="9785602at2"/>
<dbReference type="InterPro" id="IPR051531">
    <property type="entry name" value="N-acetyltransferase"/>
</dbReference>
<dbReference type="Proteomes" id="UP000012081">
    <property type="component" value="Unassembled WGS sequence"/>
</dbReference>
<dbReference type="PROSITE" id="PS51186">
    <property type="entry name" value="GNAT"/>
    <property type="match status" value="1"/>
</dbReference>
<keyword evidence="2" id="KW-0808">Transferase</keyword>
<dbReference type="GO" id="GO:0005737">
    <property type="term" value="C:cytoplasm"/>
    <property type="evidence" value="ECO:0007669"/>
    <property type="project" value="TreeGrafter"/>
</dbReference>
<protein>
    <submittedName>
        <fullName evidence="2">N-acyltransferase YnaD</fullName>
    </submittedName>
</protein>
<evidence type="ECO:0000313" key="3">
    <source>
        <dbReference type="Proteomes" id="UP000012081"/>
    </source>
</evidence>
<feature type="domain" description="N-acetyltransferase" evidence="1">
    <location>
        <begin position="11"/>
        <end position="175"/>
    </location>
</feature>
<dbReference type="InterPro" id="IPR000182">
    <property type="entry name" value="GNAT_dom"/>
</dbReference>
<proteinExistence type="predicted"/>
<gene>
    <name evidence="2" type="ORF">I532_13494</name>
</gene>
<dbReference type="InterPro" id="IPR016181">
    <property type="entry name" value="Acyl_CoA_acyltransferase"/>
</dbReference>
<dbReference type="STRING" id="1300222.I532_13494"/>
<dbReference type="PANTHER" id="PTHR43792:SF9">
    <property type="entry name" value="RIBOSOMAL-PROTEIN-ALANINE ACETYLTRANSFERASE"/>
    <property type="match status" value="1"/>
</dbReference>
<keyword evidence="3" id="KW-1185">Reference proteome</keyword>
<keyword evidence="2" id="KW-0012">Acyltransferase</keyword>
<dbReference type="GO" id="GO:0008999">
    <property type="term" value="F:protein-N-terminal-alanine acetyltransferase activity"/>
    <property type="evidence" value="ECO:0007669"/>
    <property type="project" value="TreeGrafter"/>
</dbReference>
<dbReference type="PATRIC" id="fig|1300222.3.peg.2824"/>
<dbReference type="AlphaFoldDB" id="M8D8U7"/>
<accession>M8D8U7</accession>
<evidence type="ECO:0000313" key="2">
    <source>
        <dbReference type="EMBL" id="EMT52674.1"/>
    </source>
</evidence>
<dbReference type="EMBL" id="APBN01000004">
    <property type="protein sequence ID" value="EMT52674.1"/>
    <property type="molecule type" value="Genomic_DNA"/>
</dbReference>
<dbReference type="SUPFAM" id="SSF55729">
    <property type="entry name" value="Acyl-CoA N-acyltransferases (Nat)"/>
    <property type="match status" value="1"/>
</dbReference>
<dbReference type="Pfam" id="PF13302">
    <property type="entry name" value="Acetyltransf_3"/>
    <property type="match status" value="1"/>
</dbReference>
<organism evidence="2 3">
    <name type="scientific">Brevibacillus borstelensis AK1</name>
    <dbReference type="NCBI Taxonomy" id="1300222"/>
    <lineage>
        <taxon>Bacteria</taxon>
        <taxon>Bacillati</taxon>
        <taxon>Bacillota</taxon>
        <taxon>Bacilli</taxon>
        <taxon>Bacillales</taxon>
        <taxon>Paenibacillaceae</taxon>
        <taxon>Brevibacillus</taxon>
    </lineage>
</organism>
<dbReference type="PANTHER" id="PTHR43792">
    <property type="entry name" value="GNAT FAMILY, PUTATIVE (AFU_ORTHOLOGUE AFUA_3G00765)-RELATED-RELATED"/>
    <property type="match status" value="1"/>
</dbReference>
<sequence>MNMNKVTTDRLELKPMELTDAPALFSFWSDPAVTKHMNIEAFTDVAQAEQMISLLQELSQEGKACRWTITLRQPFEIIGSCGFNYLDHENKRAEIGYDLGRFFWGSGYASEAIRAMLGFGFEQLGLNRIEAKVEPENVSSIKLLKRLQFTEEGRLREYEMSKGKLVDVIMFSLLRSEWHG</sequence>
<reference evidence="2 3" key="1">
    <citation type="submission" date="2013-03" db="EMBL/GenBank/DDBJ databases">
        <title>Assembly of a new bacterial strain Brevibacillus borstelensis AK1.</title>
        <authorList>
            <person name="Rajan I."/>
            <person name="PoliReddy D."/>
            <person name="Sugumar T."/>
            <person name="Rathinam K."/>
            <person name="Alqarawi S."/>
            <person name="Khalil A.B."/>
            <person name="Sivakumar N."/>
        </authorList>
    </citation>
    <scope>NUCLEOTIDE SEQUENCE [LARGE SCALE GENOMIC DNA]</scope>
    <source>
        <strain evidence="2 3">AK1</strain>
    </source>
</reference>